<sequence>MLPITLGGFVVAVLTTLGNPVSDNGGRYARHSFPHARLPGYITELCHPVNATVPDPSDTEGLTYTPMLLGTRLPSVSGGPIAYVPTGTAARGNAPGQKEL</sequence>
<comment type="caution">
    <text evidence="1">The sequence shown here is derived from an EMBL/GenBank/DDBJ whole genome shotgun (WGS) entry which is preliminary data.</text>
</comment>
<protein>
    <submittedName>
        <fullName evidence="1">Uncharacterized protein</fullName>
    </submittedName>
</protein>
<gene>
    <name evidence="1" type="ORF">FCI23_50270</name>
</gene>
<accession>A0A4U0RQG7</accession>
<dbReference type="EMBL" id="SUMC01000152">
    <property type="protein sequence ID" value="TJZ97030.1"/>
    <property type="molecule type" value="Genomic_DNA"/>
</dbReference>
<proteinExistence type="predicted"/>
<dbReference type="AlphaFoldDB" id="A0A4U0RQG7"/>
<organism evidence="1 2">
    <name type="scientific">Actinacidiphila oryziradicis</name>
    <dbReference type="NCBI Taxonomy" id="2571141"/>
    <lineage>
        <taxon>Bacteria</taxon>
        <taxon>Bacillati</taxon>
        <taxon>Actinomycetota</taxon>
        <taxon>Actinomycetes</taxon>
        <taxon>Kitasatosporales</taxon>
        <taxon>Streptomycetaceae</taxon>
        <taxon>Actinacidiphila</taxon>
    </lineage>
</organism>
<reference evidence="1 2" key="1">
    <citation type="submission" date="2019-04" db="EMBL/GenBank/DDBJ databases">
        <title>Streptomyces oryziradicis sp. nov., a novel actinomycete isolated from rhizosphere soil of rice (Oryza sativa L.).</title>
        <authorList>
            <person name="Li C."/>
        </authorList>
    </citation>
    <scope>NUCLEOTIDE SEQUENCE [LARGE SCALE GENOMIC DNA]</scope>
    <source>
        <strain evidence="1 2">NEAU-C40</strain>
    </source>
</reference>
<dbReference type="OrthoDB" id="5146690at2"/>
<evidence type="ECO:0000313" key="2">
    <source>
        <dbReference type="Proteomes" id="UP000305778"/>
    </source>
</evidence>
<name>A0A4U0RQG7_9ACTN</name>
<evidence type="ECO:0000313" key="1">
    <source>
        <dbReference type="EMBL" id="TJZ97030.1"/>
    </source>
</evidence>
<dbReference type="Proteomes" id="UP000305778">
    <property type="component" value="Unassembled WGS sequence"/>
</dbReference>
<keyword evidence="2" id="KW-1185">Reference proteome</keyword>